<evidence type="ECO:0000256" key="2">
    <source>
        <dbReference type="SAM" id="MobiDB-lite"/>
    </source>
</evidence>
<reference evidence="3 4" key="2">
    <citation type="submission" date="2018-11" db="EMBL/GenBank/DDBJ databases">
        <authorList>
            <consortium name="Pathogen Informatics"/>
        </authorList>
    </citation>
    <scope>NUCLEOTIDE SEQUENCE [LARGE SCALE GENOMIC DNA]</scope>
</reference>
<gene>
    <name evidence="3" type="ORF">SBAD_LOCUS11599</name>
</gene>
<feature type="compositionally biased region" description="Polar residues" evidence="2">
    <location>
        <begin position="8"/>
        <end position="24"/>
    </location>
</feature>
<name>A0A183J6V1_9BILA</name>
<accession>A0A183J6V1</accession>
<keyword evidence="4" id="KW-1185">Reference proteome</keyword>
<dbReference type="OrthoDB" id="5918663at2759"/>
<reference evidence="5" key="1">
    <citation type="submission" date="2016-06" db="UniProtKB">
        <authorList>
            <consortium name="WormBaseParasite"/>
        </authorList>
    </citation>
    <scope>IDENTIFICATION</scope>
</reference>
<evidence type="ECO:0000256" key="1">
    <source>
        <dbReference type="SAM" id="Coils"/>
    </source>
</evidence>
<organism evidence="5">
    <name type="scientific">Soboliphyme baturini</name>
    <dbReference type="NCBI Taxonomy" id="241478"/>
    <lineage>
        <taxon>Eukaryota</taxon>
        <taxon>Metazoa</taxon>
        <taxon>Ecdysozoa</taxon>
        <taxon>Nematoda</taxon>
        <taxon>Enoplea</taxon>
        <taxon>Dorylaimia</taxon>
        <taxon>Dioctophymatida</taxon>
        <taxon>Dioctophymatoidea</taxon>
        <taxon>Soboliphymatidae</taxon>
        <taxon>Soboliphyme</taxon>
    </lineage>
</organism>
<sequence>MRAYGELQTKSSSNERTNDQSTDALSAELSNLRSEVHMLRKDKQNLLEDLNMQQNQFSKSDRSLRQLLDQLSASSQQNLSLRNDVALLRKTVISLDADKLNLIQKINEIESELARAKLNVENLTLELDMAKAAPSIDPSVADSYNHLRQSLQQNHEELSQLREENLALKQTLTNTEAKL</sequence>
<dbReference type="EMBL" id="UZAM01016002">
    <property type="protein sequence ID" value="VDP41403.1"/>
    <property type="molecule type" value="Genomic_DNA"/>
</dbReference>
<evidence type="ECO:0000313" key="5">
    <source>
        <dbReference type="WBParaSite" id="SBAD_0001198601-mRNA-1"/>
    </source>
</evidence>
<feature type="region of interest" description="Disordered" evidence="2">
    <location>
        <begin position="1"/>
        <end position="24"/>
    </location>
</feature>
<keyword evidence="1" id="KW-0175">Coiled coil</keyword>
<dbReference type="Proteomes" id="UP000270296">
    <property type="component" value="Unassembled WGS sequence"/>
</dbReference>
<evidence type="ECO:0000313" key="3">
    <source>
        <dbReference type="EMBL" id="VDP41403.1"/>
    </source>
</evidence>
<dbReference type="AlphaFoldDB" id="A0A183J6V1"/>
<feature type="coiled-coil region" evidence="1">
    <location>
        <begin position="99"/>
        <end position="178"/>
    </location>
</feature>
<evidence type="ECO:0000313" key="4">
    <source>
        <dbReference type="Proteomes" id="UP000270296"/>
    </source>
</evidence>
<dbReference type="WBParaSite" id="SBAD_0001198601-mRNA-1">
    <property type="protein sequence ID" value="SBAD_0001198601-mRNA-1"/>
    <property type="gene ID" value="SBAD_0001198601"/>
</dbReference>
<protein>
    <submittedName>
        <fullName evidence="5">GOLGA2L5 domain-containing protein</fullName>
    </submittedName>
</protein>
<proteinExistence type="predicted"/>